<dbReference type="RefSeq" id="WP_095134750.1">
    <property type="nucleotide sequence ID" value="NZ_NIBG01000017.1"/>
</dbReference>
<keyword evidence="2" id="KW-1003">Cell membrane</keyword>
<feature type="transmembrane region" description="Helical" evidence="8">
    <location>
        <begin position="184"/>
        <end position="203"/>
    </location>
</feature>
<feature type="transmembrane region" description="Helical" evidence="8">
    <location>
        <begin position="100"/>
        <end position="117"/>
    </location>
</feature>
<evidence type="ECO:0000256" key="2">
    <source>
        <dbReference type="ARBA" id="ARBA00022475"/>
    </source>
</evidence>
<accession>A0A267MFI6</accession>
<dbReference type="PROSITE" id="PS01348">
    <property type="entry name" value="MRAY_2"/>
    <property type="match status" value="1"/>
</dbReference>
<keyword evidence="4 8" id="KW-0812">Transmembrane</keyword>
<evidence type="ECO:0000256" key="8">
    <source>
        <dbReference type="SAM" id="Phobius"/>
    </source>
</evidence>
<keyword evidence="3 9" id="KW-0808">Transferase</keyword>
<feature type="transmembrane region" description="Helical" evidence="8">
    <location>
        <begin position="239"/>
        <end position="260"/>
    </location>
</feature>
<dbReference type="InterPro" id="IPR000715">
    <property type="entry name" value="Glycosyl_transferase_4"/>
</dbReference>
<feature type="transmembrane region" description="Helical" evidence="8">
    <location>
        <begin position="46"/>
        <end position="66"/>
    </location>
</feature>
<dbReference type="EMBL" id="NIBG01000017">
    <property type="protein sequence ID" value="PAB58306.1"/>
    <property type="molecule type" value="Genomic_DNA"/>
</dbReference>
<protein>
    <submittedName>
        <fullName evidence="9">Undecaprenyl-phosphate alpha-N-acetylglucosaminyl 1-phosphate transferase</fullName>
    </submittedName>
</protein>
<evidence type="ECO:0000256" key="5">
    <source>
        <dbReference type="ARBA" id="ARBA00022989"/>
    </source>
</evidence>
<feature type="transmembrane region" description="Helical" evidence="8">
    <location>
        <begin position="159"/>
        <end position="178"/>
    </location>
</feature>
<feature type="transmembrane region" description="Helical" evidence="8">
    <location>
        <begin position="215"/>
        <end position="233"/>
    </location>
</feature>
<feature type="transmembrane region" description="Helical" evidence="8">
    <location>
        <begin position="129"/>
        <end position="147"/>
    </location>
</feature>
<evidence type="ECO:0000256" key="6">
    <source>
        <dbReference type="ARBA" id="ARBA00023136"/>
    </source>
</evidence>
<dbReference type="GO" id="GO:0005886">
    <property type="term" value="C:plasma membrane"/>
    <property type="evidence" value="ECO:0007669"/>
    <property type="project" value="UniProtKB-SubCell"/>
</dbReference>
<keyword evidence="7" id="KW-0479">Metal-binding</keyword>
<dbReference type="GO" id="GO:0016780">
    <property type="term" value="F:phosphotransferase activity, for other substituted phosphate groups"/>
    <property type="evidence" value="ECO:0007669"/>
    <property type="project" value="InterPro"/>
</dbReference>
<organism evidence="9 10">
    <name type="scientific">Anaeromicrobium sediminis</name>
    <dbReference type="NCBI Taxonomy" id="1478221"/>
    <lineage>
        <taxon>Bacteria</taxon>
        <taxon>Bacillati</taxon>
        <taxon>Bacillota</taxon>
        <taxon>Clostridia</taxon>
        <taxon>Peptostreptococcales</taxon>
        <taxon>Thermotaleaceae</taxon>
        <taxon>Anaeromicrobium</taxon>
    </lineage>
</organism>
<sequence>MYKYMISLLVAFIVSCIMTPFAIKLAHKIGAIDVPKDNRRVHKKPIPRMGGLAIFLGFVVSILVTLPIDKKIIGLIAGSTVIVIMGIMDDTKPLSPKQKFMGQLIAAVILVSVGISIEGFGNPITDKWIGFPLYLSIPVTIIWVVGITNTVNLIDGLDGLAAGVASIAALSLAYITYIQNPNNIVVMVLTLSVAGSAIGFLPYNFNPAKVFMGDTGSLFLGYILSAISILGVLKGATAIATIVPVLALGLPIFDTAFAIIRRFLNGKPIFEADKGHLHHRLLSRGLGQRRTVLTLYLISALLGASAVLISNNQFAYCFIIIFFLTTTLYRSIGKESIRGKNK</sequence>
<evidence type="ECO:0000256" key="7">
    <source>
        <dbReference type="PIRSR" id="PIRSR600715-1"/>
    </source>
</evidence>
<dbReference type="PROSITE" id="PS51257">
    <property type="entry name" value="PROKAR_LIPOPROTEIN"/>
    <property type="match status" value="1"/>
</dbReference>
<evidence type="ECO:0000313" key="10">
    <source>
        <dbReference type="Proteomes" id="UP000216024"/>
    </source>
</evidence>
<evidence type="ECO:0000256" key="1">
    <source>
        <dbReference type="ARBA" id="ARBA00004651"/>
    </source>
</evidence>
<feature type="binding site" evidence="7">
    <location>
        <position position="152"/>
    </location>
    <ligand>
        <name>Mg(2+)</name>
        <dbReference type="ChEBI" id="CHEBI:18420"/>
    </ligand>
</feature>
<evidence type="ECO:0000256" key="3">
    <source>
        <dbReference type="ARBA" id="ARBA00022679"/>
    </source>
</evidence>
<feature type="transmembrane region" description="Helical" evidence="8">
    <location>
        <begin position="313"/>
        <end position="332"/>
    </location>
</feature>
<dbReference type="PANTHER" id="PTHR22926">
    <property type="entry name" value="PHOSPHO-N-ACETYLMURAMOYL-PENTAPEPTIDE-TRANSFERASE"/>
    <property type="match status" value="1"/>
</dbReference>
<keyword evidence="7" id="KW-0460">Magnesium</keyword>
<dbReference type="AlphaFoldDB" id="A0A267MFI6"/>
<evidence type="ECO:0000313" key="9">
    <source>
        <dbReference type="EMBL" id="PAB58306.1"/>
    </source>
</evidence>
<dbReference type="PANTHER" id="PTHR22926:SF3">
    <property type="entry name" value="UNDECAPRENYL-PHOSPHATE ALPHA-N-ACETYLGLUCOSAMINYL 1-PHOSPHATE TRANSFERASE"/>
    <property type="match status" value="1"/>
</dbReference>
<comment type="subcellular location">
    <subcellularLocation>
        <location evidence="1">Cell membrane</location>
        <topology evidence="1">Multi-pass membrane protein</topology>
    </subcellularLocation>
</comment>
<reference evidence="9 10" key="1">
    <citation type="submission" date="2017-06" db="EMBL/GenBank/DDBJ databases">
        <title>Draft genome sequence of anaerobic fermentative bacterium Anaeromicrobium sediminis DY2726D isolated from West Pacific Ocean sediments.</title>
        <authorList>
            <person name="Zeng X."/>
        </authorList>
    </citation>
    <scope>NUCLEOTIDE SEQUENCE [LARGE SCALE GENOMIC DNA]</scope>
    <source>
        <strain evidence="9 10">DY2726D</strain>
    </source>
</reference>
<comment type="cofactor">
    <cofactor evidence="7">
        <name>Mg(2+)</name>
        <dbReference type="ChEBI" id="CHEBI:18420"/>
    </cofactor>
</comment>
<dbReference type="OrthoDB" id="9805475at2"/>
<dbReference type="GO" id="GO:0071555">
    <property type="term" value="P:cell wall organization"/>
    <property type="evidence" value="ECO:0007669"/>
    <property type="project" value="TreeGrafter"/>
</dbReference>
<name>A0A267MFI6_9FIRM</name>
<proteinExistence type="predicted"/>
<dbReference type="Proteomes" id="UP000216024">
    <property type="component" value="Unassembled WGS sequence"/>
</dbReference>
<dbReference type="GO" id="GO:0046872">
    <property type="term" value="F:metal ion binding"/>
    <property type="evidence" value="ECO:0007669"/>
    <property type="project" value="UniProtKB-KW"/>
</dbReference>
<feature type="transmembrane region" description="Helical" evidence="8">
    <location>
        <begin position="290"/>
        <end position="307"/>
    </location>
</feature>
<evidence type="ECO:0000256" key="4">
    <source>
        <dbReference type="ARBA" id="ARBA00022692"/>
    </source>
</evidence>
<keyword evidence="6 8" id="KW-0472">Membrane</keyword>
<dbReference type="Pfam" id="PF00953">
    <property type="entry name" value="Glycos_transf_4"/>
    <property type="match status" value="1"/>
</dbReference>
<keyword evidence="5 8" id="KW-1133">Transmembrane helix</keyword>
<comment type="caution">
    <text evidence="9">The sequence shown here is derived from an EMBL/GenBank/DDBJ whole genome shotgun (WGS) entry which is preliminary data.</text>
</comment>
<dbReference type="GO" id="GO:0009103">
    <property type="term" value="P:lipopolysaccharide biosynthetic process"/>
    <property type="evidence" value="ECO:0007669"/>
    <property type="project" value="TreeGrafter"/>
</dbReference>
<dbReference type="GO" id="GO:0044038">
    <property type="term" value="P:cell wall macromolecule biosynthetic process"/>
    <property type="evidence" value="ECO:0007669"/>
    <property type="project" value="TreeGrafter"/>
</dbReference>
<feature type="transmembrane region" description="Helical" evidence="8">
    <location>
        <begin position="72"/>
        <end position="88"/>
    </location>
</feature>
<dbReference type="InterPro" id="IPR018480">
    <property type="entry name" value="PNAcMuramoyl-5peptid_Trfase_CS"/>
</dbReference>
<gene>
    <name evidence="9" type="ORF">CCE28_16040</name>
</gene>
<keyword evidence="10" id="KW-1185">Reference proteome</keyword>
<dbReference type="CDD" id="cd06853">
    <property type="entry name" value="GT_WecA_like"/>
    <property type="match status" value="1"/>
</dbReference>
<feature type="binding site" evidence="7">
    <location>
        <position position="214"/>
    </location>
    <ligand>
        <name>Mg(2+)</name>
        <dbReference type="ChEBI" id="CHEBI:18420"/>
    </ligand>
</feature>
<feature type="transmembrane region" description="Helical" evidence="8">
    <location>
        <begin position="6"/>
        <end position="26"/>
    </location>
</feature>